<name>T1JER5_STRMM</name>
<keyword evidence="1" id="KW-0472">Membrane</keyword>
<dbReference type="Proteomes" id="UP000014500">
    <property type="component" value="Unassembled WGS sequence"/>
</dbReference>
<keyword evidence="3" id="KW-1185">Reference proteome</keyword>
<dbReference type="EMBL" id="JH432129">
    <property type="status" value="NOT_ANNOTATED_CDS"/>
    <property type="molecule type" value="Genomic_DNA"/>
</dbReference>
<evidence type="ECO:0000313" key="3">
    <source>
        <dbReference type="Proteomes" id="UP000014500"/>
    </source>
</evidence>
<sequence length="141" mass="16544">MSEPLKWYHWFILILILCIFFLWLWSSMLGRCQTIRENQIVVGPIYVHRMPSPPALSREVDSQLCKSKQPKQAKSASEKNKLVRCCQPGHFHVSKITKSEDCQNGEAIQANKKVICPVHLLNRKETIEDFFQERLNRCYKL</sequence>
<proteinExistence type="predicted"/>
<accession>T1JER5</accession>
<dbReference type="AlphaFoldDB" id="T1JER5"/>
<dbReference type="EnsemblMetazoa" id="SMAR012317-RA">
    <property type="protein sequence ID" value="SMAR012317-PA"/>
    <property type="gene ID" value="SMAR012317"/>
</dbReference>
<protein>
    <submittedName>
        <fullName evidence="2">Uncharacterized protein</fullName>
    </submittedName>
</protein>
<evidence type="ECO:0000256" key="1">
    <source>
        <dbReference type="SAM" id="Phobius"/>
    </source>
</evidence>
<reference evidence="3" key="1">
    <citation type="submission" date="2011-05" db="EMBL/GenBank/DDBJ databases">
        <authorList>
            <person name="Richards S.R."/>
            <person name="Qu J."/>
            <person name="Jiang H."/>
            <person name="Jhangiani S.N."/>
            <person name="Agravi P."/>
            <person name="Goodspeed R."/>
            <person name="Gross S."/>
            <person name="Mandapat C."/>
            <person name="Jackson L."/>
            <person name="Mathew T."/>
            <person name="Pu L."/>
            <person name="Thornton R."/>
            <person name="Saada N."/>
            <person name="Wilczek-Boney K.B."/>
            <person name="Lee S."/>
            <person name="Kovar C."/>
            <person name="Wu Y."/>
            <person name="Scherer S.E."/>
            <person name="Worley K.C."/>
            <person name="Muzny D.M."/>
            <person name="Gibbs R."/>
        </authorList>
    </citation>
    <scope>NUCLEOTIDE SEQUENCE</scope>
    <source>
        <strain evidence="3">Brora</strain>
    </source>
</reference>
<organism evidence="2 3">
    <name type="scientific">Strigamia maritima</name>
    <name type="common">European centipede</name>
    <name type="synonym">Geophilus maritimus</name>
    <dbReference type="NCBI Taxonomy" id="126957"/>
    <lineage>
        <taxon>Eukaryota</taxon>
        <taxon>Metazoa</taxon>
        <taxon>Ecdysozoa</taxon>
        <taxon>Arthropoda</taxon>
        <taxon>Myriapoda</taxon>
        <taxon>Chilopoda</taxon>
        <taxon>Pleurostigmophora</taxon>
        <taxon>Geophilomorpha</taxon>
        <taxon>Linotaeniidae</taxon>
        <taxon>Strigamia</taxon>
    </lineage>
</organism>
<feature type="transmembrane region" description="Helical" evidence="1">
    <location>
        <begin position="7"/>
        <end position="26"/>
    </location>
</feature>
<keyword evidence="1" id="KW-1133">Transmembrane helix</keyword>
<dbReference type="HOGENOM" id="CLU_1827739_0_0_1"/>
<evidence type="ECO:0000313" key="2">
    <source>
        <dbReference type="EnsemblMetazoa" id="SMAR012317-PA"/>
    </source>
</evidence>
<reference evidence="2" key="2">
    <citation type="submission" date="2015-02" db="UniProtKB">
        <authorList>
            <consortium name="EnsemblMetazoa"/>
        </authorList>
    </citation>
    <scope>IDENTIFICATION</scope>
</reference>
<keyword evidence="1" id="KW-0812">Transmembrane</keyword>